<dbReference type="Proteomes" id="UP001307849">
    <property type="component" value="Unassembled WGS sequence"/>
</dbReference>
<dbReference type="EMBL" id="JAVHJM010000003">
    <property type="protein sequence ID" value="KAK6517032.1"/>
    <property type="molecule type" value="Genomic_DNA"/>
</dbReference>
<accession>A0AAN8NUL1</accession>
<comment type="caution">
    <text evidence="1">The sequence shown here is derived from an EMBL/GenBank/DDBJ whole genome shotgun (WGS) entry which is preliminary data.</text>
</comment>
<dbReference type="AlphaFoldDB" id="A0AAN8NUL1"/>
<reference evidence="1 2" key="1">
    <citation type="submission" date="2019-10" db="EMBL/GenBank/DDBJ databases">
        <authorList>
            <person name="Palmer J.M."/>
        </authorList>
    </citation>
    <scope>NUCLEOTIDE SEQUENCE [LARGE SCALE GENOMIC DNA]</scope>
    <source>
        <strain evidence="1 2">TWF506</strain>
    </source>
</reference>
<sequence>MPCKSLGTPVEIQSNLPKQLWDRITKMRRRYTSRAETGEIMLSPPQLERRIRSEITHSIDNGAIL</sequence>
<name>A0AAN8NUL1_9PEZI</name>
<evidence type="ECO:0000313" key="2">
    <source>
        <dbReference type="Proteomes" id="UP001307849"/>
    </source>
</evidence>
<protein>
    <submittedName>
        <fullName evidence="1">Uncharacterized protein</fullName>
    </submittedName>
</protein>
<proteinExistence type="predicted"/>
<evidence type="ECO:0000313" key="1">
    <source>
        <dbReference type="EMBL" id="KAK6517032.1"/>
    </source>
</evidence>
<keyword evidence="2" id="KW-1185">Reference proteome</keyword>
<gene>
    <name evidence="1" type="ORF">TWF506_006910</name>
</gene>
<organism evidence="1 2">
    <name type="scientific">Arthrobotrys conoides</name>
    <dbReference type="NCBI Taxonomy" id="74498"/>
    <lineage>
        <taxon>Eukaryota</taxon>
        <taxon>Fungi</taxon>
        <taxon>Dikarya</taxon>
        <taxon>Ascomycota</taxon>
        <taxon>Pezizomycotina</taxon>
        <taxon>Orbiliomycetes</taxon>
        <taxon>Orbiliales</taxon>
        <taxon>Orbiliaceae</taxon>
        <taxon>Arthrobotrys</taxon>
    </lineage>
</organism>